<proteinExistence type="inferred from homology"/>
<reference evidence="6 7" key="1">
    <citation type="journal article" date="2023" name="Insect Mol. Biol.">
        <title>Genome sequencing provides insights into the evolution of gene families encoding plant cell wall-degrading enzymes in longhorned beetles.</title>
        <authorList>
            <person name="Shin N.R."/>
            <person name="Okamura Y."/>
            <person name="Kirsch R."/>
            <person name="Pauchet Y."/>
        </authorList>
    </citation>
    <scope>NUCLEOTIDE SEQUENCE [LARGE SCALE GENOMIC DNA]</scope>
    <source>
        <strain evidence="6">EAD_L_NR</strain>
    </source>
</reference>
<dbReference type="Pfam" id="PF01585">
    <property type="entry name" value="G-patch"/>
    <property type="match status" value="1"/>
</dbReference>
<accession>A0AAV8WAI2</accession>
<evidence type="ECO:0000313" key="7">
    <source>
        <dbReference type="Proteomes" id="UP001159042"/>
    </source>
</evidence>
<organism evidence="6 7">
    <name type="scientific">Exocentrus adspersus</name>
    <dbReference type="NCBI Taxonomy" id="1586481"/>
    <lineage>
        <taxon>Eukaryota</taxon>
        <taxon>Metazoa</taxon>
        <taxon>Ecdysozoa</taxon>
        <taxon>Arthropoda</taxon>
        <taxon>Hexapoda</taxon>
        <taxon>Insecta</taxon>
        <taxon>Pterygota</taxon>
        <taxon>Neoptera</taxon>
        <taxon>Endopterygota</taxon>
        <taxon>Coleoptera</taxon>
        <taxon>Polyphaga</taxon>
        <taxon>Cucujiformia</taxon>
        <taxon>Chrysomeloidea</taxon>
        <taxon>Cerambycidae</taxon>
        <taxon>Lamiinae</taxon>
        <taxon>Acanthocinini</taxon>
        <taxon>Exocentrus</taxon>
    </lineage>
</organism>
<evidence type="ECO:0000259" key="5">
    <source>
        <dbReference type="PROSITE" id="PS50174"/>
    </source>
</evidence>
<dbReference type="Proteomes" id="UP001159042">
    <property type="component" value="Unassembled WGS sequence"/>
</dbReference>
<dbReference type="PANTHER" id="PTHR21032:SF0">
    <property type="entry name" value="G PATCH DOMAIN-CONTAINING PROTEIN 11"/>
    <property type="match status" value="1"/>
</dbReference>
<feature type="region of interest" description="Disordered" evidence="4">
    <location>
        <begin position="37"/>
        <end position="64"/>
    </location>
</feature>
<dbReference type="InterPro" id="IPR000467">
    <property type="entry name" value="G_patch_dom"/>
</dbReference>
<dbReference type="GO" id="GO:0000776">
    <property type="term" value="C:kinetochore"/>
    <property type="evidence" value="ECO:0007669"/>
    <property type="project" value="TreeGrafter"/>
</dbReference>
<evidence type="ECO:0000256" key="3">
    <source>
        <dbReference type="ARBA" id="ARBA00030688"/>
    </source>
</evidence>
<dbReference type="PROSITE" id="PS50174">
    <property type="entry name" value="G_PATCH"/>
    <property type="match status" value="1"/>
</dbReference>
<evidence type="ECO:0000256" key="1">
    <source>
        <dbReference type="ARBA" id="ARBA00007140"/>
    </source>
</evidence>
<dbReference type="GO" id="GO:0003676">
    <property type="term" value="F:nucleic acid binding"/>
    <property type="evidence" value="ECO:0007669"/>
    <property type="project" value="InterPro"/>
</dbReference>
<evidence type="ECO:0000313" key="6">
    <source>
        <dbReference type="EMBL" id="KAJ8923588.1"/>
    </source>
</evidence>
<feature type="domain" description="G-patch" evidence="5">
    <location>
        <begin position="66"/>
        <end position="112"/>
    </location>
</feature>
<dbReference type="InterPro" id="IPR025239">
    <property type="entry name" value="DUF4187"/>
</dbReference>
<comment type="similarity">
    <text evidence="1">Belongs to the GPATCH11 family.</text>
</comment>
<gene>
    <name evidence="6" type="ORF">NQ315_010167</name>
</gene>
<feature type="compositionally biased region" description="Basic and acidic residues" evidence="4">
    <location>
        <begin position="37"/>
        <end position="59"/>
    </location>
</feature>
<dbReference type="PANTHER" id="PTHR21032">
    <property type="entry name" value="G PATCH DOMAIN-CONTAINING PROTEIN 11"/>
    <property type="match status" value="1"/>
</dbReference>
<dbReference type="InterPro" id="IPR039249">
    <property type="entry name" value="GPATCH11"/>
</dbReference>
<dbReference type="Pfam" id="PF13821">
    <property type="entry name" value="DUF4187"/>
    <property type="match status" value="1"/>
</dbReference>
<dbReference type="SMART" id="SM00443">
    <property type="entry name" value="G_patch"/>
    <property type="match status" value="1"/>
</dbReference>
<protein>
    <recommendedName>
        <fullName evidence="2">G patch domain-containing protein 11</fullName>
    </recommendedName>
    <alternativeName>
        <fullName evidence="3">Coiled-coil domain-containing protein 75</fullName>
    </alternativeName>
</protein>
<dbReference type="EMBL" id="JANEYG010000004">
    <property type="protein sequence ID" value="KAJ8923588.1"/>
    <property type="molecule type" value="Genomic_DNA"/>
</dbReference>
<keyword evidence="7" id="KW-1185">Reference proteome</keyword>
<sequence length="220" mass="25850">MSDSEDDYMSYKVQEDVRPSLLFSNREKRKLDMFKKKQDAMNKRQKTLGDLERENRDKGLNTAISSENKGFKLLEKMGFKPGESLGKSKSGLKEPIDIVYKQGTSGIGRESHLREAQKVCEELDYRSKVRDPVEDFFWTKDTIKKRRKMERSETTDDTDSSDEDEEFEMYITEENLYAIIDYLRSKHLYCLYCVITGIDVEDLKENCPGPYRMDHDDEIE</sequence>
<evidence type="ECO:0000256" key="4">
    <source>
        <dbReference type="SAM" id="MobiDB-lite"/>
    </source>
</evidence>
<comment type="caution">
    <text evidence="6">The sequence shown here is derived from an EMBL/GenBank/DDBJ whole genome shotgun (WGS) entry which is preliminary data.</text>
</comment>
<dbReference type="SMART" id="SM01173">
    <property type="entry name" value="DUF4187"/>
    <property type="match status" value="1"/>
</dbReference>
<evidence type="ECO:0000256" key="2">
    <source>
        <dbReference type="ARBA" id="ARBA00021978"/>
    </source>
</evidence>
<name>A0AAV8WAI2_9CUCU</name>
<dbReference type="AlphaFoldDB" id="A0AAV8WAI2"/>